<accession>A0ABT9H9M4</accession>
<name>A0ABT9H9M4_9SPHN</name>
<dbReference type="SUPFAM" id="SSF51338">
    <property type="entry name" value="Composite domain of metallo-dependent hydrolases"/>
    <property type="match status" value="1"/>
</dbReference>
<dbReference type="GO" id="GO:0016787">
    <property type="term" value="F:hydrolase activity"/>
    <property type="evidence" value="ECO:0007669"/>
    <property type="project" value="UniProtKB-KW"/>
</dbReference>
<dbReference type="PROSITE" id="PS51257">
    <property type="entry name" value="PROKAR_LIPOPROTEIN"/>
    <property type="match status" value="1"/>
</dbReference>
<dbReference type="CDD" id="cd01297">
    <property type="entry name" value="D-aminoacylase"/>
    <property type="match status" value="1"/>
</dbReference>
<dbReference type="Gene3D" id="2.30.40.10">
    <property type="entry name" value="Urease, subunit C, domain 1"/>
    <property type="match status" value="1"/>
</dbReference>
<keyword evidence="1" id="KW-0732">Signal</keyword>
<dbReference type="EMBL" id="JAVAIL010000003">
    <property type="protein sequence ID" value="MDP4540019.1"/>
    <property type="molecule type" value="Genomic_DNA"/>
</dbReference>
<dbReference type="PANTHER" id="PTHR11647">
    <property type="entry name" value="HYDRANTOINASE/DIHYDROPYRIMIDINASE FAMILY MEMBER"/>
    <property type="match status" value="1"/>
</dbReference>
<dbReference type="SUPFAM" id="SSF51556">
    <property type="entry name" value="Metallo-dependent hydrolases"/>
    <property type="match status" value="1"/>
</dbReference>
<gene>
    <name evidence="3" type="ORF">Q9K01_10310</name>
</gene>
<feature type="domain" description="Amidohydrolase 3" evidence="2">
    <location>
        <begin position="80"/>
        <end position="548"/>
    </location>
</feature>
<comment type="caution">
    <text evidence="3">The sequence shown here is derived from an EMBL/GenBank/DDBJ whole genome shotgun (WGS) entry which is preliminary data.</text>
</comment>
<feature type="chain" id="PRO_5047099818" evidence="1">
    <location>
        <begin position="31"/>
        <end position="579"/>
    </location>
</feature>
<evidence type="ECO:0000313" key="4">
    <source>
        <dbReference type="Proteomes" id="UP001235664"/>
    </source>
</evidence>
<organism evidence="3 4">
    <name type="scientific">Qipengyuania benthica</name>
    <dbReference type="NCBI Taxonomy" id="3067651"/>
    <lineage>
        <taxon>Bacteria</taxon>
        <taxon>Pseudomonadati</taxon>
        <taxon>Pseudomonadota</taxon>
        <taxon>Alphaproteobacteria</taxon>
        <taxon>Sphingomonadales</taxon>
        <taxon>Erythrobacteraceae</taxon>
        <taxon>Qipengyuania</taxon>
    </lineage>
</organism>
<evidence type="ECO:0000313" key="3">
    <source>
        <dbReference type="EMBL" id="MDP4540019.1"/>
    </source>
</evidence>
<proteinExistence type="predicted"/>
<dbReference type="InterPro" id="IPR013108">
    <property type="entry name" value="Amidohydro_3"/>
</dbReference>
<dbReference type="Gene3D" id="3.20.20.140">
    <property type="entry name" value="Metal-dependent hydrolases"/>
    <property type="match status" value="2"/>
</dbReference>
<dbReference type="Proteomes" id="UP001235664">
    <property type="component" value="Unassembled WGS sequence"/>
</dbReference>
<protein>
    <submittedName>
        <fullName evidence="3">D-aminoacylase</fullName>
        <ecNumber evidence="3">3.5.1.-</ecNumber>
    </submittedName>
</protein>
<dbReference type="Pfam" id="PF07969">
    <property type="entry name" value="Amidohydro_3"/>
    <property type="match status" value="1"/>
</dbReference>
<keyword evidence="4" id="KW-1185">Reference proteome</keyword>
<dbReference type="InterPro" id="IPR050378">
    <property type="entry name" value="Metallo-dep_Hydrolases_sf"/>
</dbReference>
<sequence>MTTVKEWPCETARLSLATLLLASMTGCATAGGTADVAGYDLVIRNGSIYDGSGSEPYVGDLAVEGDQIVAIGQVRGEGREEIDAAGMAVAPGFINMLSWANRSLLEDGRGMSDIRQGVTLEVFGEGWTMGPINSSMRQELQAQMGESGVAIGWTTLGEYLENLEEKGISPNVASFVGATTVRIHELGEQDVDPNPDQLARMRALVRQAMEEGAMGVGSALIYAPGNYAETRELVALAEEAGRCGGMYISHMRLEADEIGSAIDEVITIAREAGLPAEIYHLKLAGKRNWDRLPEIVAKIEDARRSGIRLTTNMYLYTAGGTGLDAVIPPWVQAGGRDAMLERLQDPATRARILQEMRAEESDWENLLRAAGGDGVLLVNSENPEFQPLMGKTLAQIAALRGTSVEETAVDLVLQDGQIGAIYFMMSEENIAKQAALPWMSFGSDASAPAAEGETLNSAAHPRTYGNFSRLLGKYVREEEALPLARAIRGLTALPASNLGLRQRGSLAVGNFADIVIFDPTTISDHATYNAPHQYATGVTEVFINGVQVLSDGQHTGATPGRVVRGPGWTGWPGGGACAD</sequence>
<feature type="signal peptide" evidence="1">
    <location>
        <begin position="1"/>
        <end position="30"/>
    </location>
</feature>
<evidence type="ECO:0000259" key="2">
    <source>
        <dbReference type="Pfam" id="PF07969"/>
    </source>
</evidence>
<evidence type="ECO:0000256" key="1">
    <source>
        <dbReference type="SAM" id="SignalP"/>
    </source>
</evidence>
<dbReference type="InterPro" id="IPR011059">
    <property type="entry name" value="Metal-dep_hydrolase_composite"/>
</dbReference>
<keyword evidence="3" id="KW-0378">Hydrolase</keyword>
<reference evidence="3 4" key="1">
    <citation type="submission" date="2023-08" db="EMBL/GenBank/DDBJ databases">
        <title>genomic of DY56.</title>
        <authorList>
            <person name="Wang Y."/>
        </authorList>
    </citation>
    <scope>NUCLEOTIDE SEQUENCE [LARGE SCALE GENOMIC DNA]</scope>
    <source>
        <strain evidence="3 4">DY56-A-20</strain>
    </source>
</reference>
<dbReference type="EC" id="3.5.1.-" evidence="3"/>
<dbReference type="InterPro" id="IPR032466">
    <property type="entry name" value="Metal_Hydrolase"/>
</dbReference>
<dbReference type="RefSeq" id="WP_305930165.1">
    <property type="nucleotide sequence ID" value="NZ_JAVAIL010000003.1"/>
</dbReference>
<dbReference type="PANTHER" id="PTHR11647:SF1">
    <property type="entry name" value="COLLAPSIN RESPONSE MEDIATOR PROTEIN"/>
    <property type="match status" value="1"/>
</dbReference>